<evidence type="ECO:0000256" key="2">
    <source>
        <dbReference type="ARBA" id="ARBA00010442"/>
    </source>
</evidence>
<evidence type="ECO:0000256" key="6">
    <source>
        <dbReference type="ARBA" id="ARBA00022927"/>
    </source>
</evidence>
<evidence type="ECO:0000259" key="10">
    <source>
        <dbReference type="Pfam" id="PF01618"/>
    </source>
</evidence>
<comment type="subcellular location">
    <subcellularLocation>
        <location evidence="1">Cell membrane</location>
        <topology evidence="1">Multi-pass membrane protein</topology>
    </subcellularLocation>
</comment>
<evidence type="ECO:0000256" key="1">
    <source>
        <dbReference type="ARBA" id="ARBA00004651"/>
    </source>
</evidence>
<keyword evidence="6" id="KW-0653">Protein transport</keyword>
<keyword evidence="7 9" id="KW-1133">Transmembrane helix</keyword>
<keyword evidence="8 9" id="KW-0472">Membrane</keyword>
<sequence>MIIEFFTGIFQSILEIFQSGGVITYIIVLIGIYGLITSIQKIRYLRSISKSDTTEIMGTVTEAMNRGGAIEALKSISQYKNPVSKIISEALKIGYKNKTEVEEGMEQVFIVELSKMTKGLNTLKTMIELAPFLGLIGTVIGIWMTFRTLGVEANSTAMAEGIYIALITTIVGLATAIILLPIQTYIKSLIDTEMDKIELANKMTNWSYAVAKIRVSGNIPCALEALKEAEGIVNTREIIGEDINRANIQISFKPSMLEKSINNIILEKCDIKSEITESKLKQ</sequence>
<evidence type="ECO:0000256" key="3">
    <source>
        <dbReference type="ARBA" id="ARBA00022448"/>
    </source>
</evidence>
<evidence type="ECO:0000256" key="8">
    <source>
        <dbReference type="ARBA" id="ARBA00023136"/>
    </source>
</evidence>
<accession>A0A644STP5</accession>
<dbReference type="GO" id="GO:0017038">
    <property type="term" value="P:protein import"/>
    <property type="evidence" value="ECO:0007669"/>
    <property type="project" value="TreeGrafter"/>
</dbReference>
<evidence type="ECO:0000313" key="11">
    <source>
        <dbReference type="EMBL" id="MPL58068.1"/>
    </source>
</evidence>
<protein>
    <recommendedName>
        <fullName evidence="10">MotA/TolQ/ExbB proton channel domain-containing protein</fullName>
    </recommendedName>
</protein>
<gene>
    <name evidence="11" type="ORF">SDC9_03599</name>
</gene>
<dbReference type="EMBL" id="VSSQ01000006">
    <property type="protein sequence ID" value="MPL58068.1"/>
    <property type="molecule type" value="Genomic_DNA"/>
</dbReference>
<comment type="similarity">
    <text evidence="2">Belongs to the ExbB/TolQ family.</text>
</comment>
<keyword evidence="3" id="KW-0813">Transport</keyword>
<feature type="transmembrane region" description="Helical" evidence="9">
    <location>
        <begin position="161"/>
        <end position="180"/>
    </location>
</feature>
<dbReference type="PANTHER" id="PTHR30625">
    <property type="entry name" value="PROTEIN TOLQ"/>
    <property type="match status" value="1"/>
</dbReference>
<evidence type="ECO:0000256" key="7">
    <source>
        <dbReference type="ARBA" id="ARBA00022989"/>
    </source>
</evidence>
<name>A0A644STP5_9ZZZZ</name>
<dbReference type="InterPro" id="IPR050790">
    <property type="entry name" value="ExbB/TolQ_transport"/>
</dbReference>
<evidence type="ECO:0000256" key="9">
    <source>
        <dbReference type="SAM" id="Phobius"/>
    </source>
</evidence>
<feature type="transmembrane region" description="Helical" evidence="9">
    <location>
        <begin position="125"/>
        <end position="146"/>
    </location>
</feature>
<evidence type="ECO:0000256" key="5">
    <source>
        <dbReference type="ARBA" id="ARBA00022692"/>
    </source>
</evidence>
<dbReference type="InterPro" id="IPR002898">
    <property type="entry name" value="MotA_ExbB_proton_chnl"/>
</dbReference>
<keyword evidence="4" id="KW-1003">Cell membrane</keyword>
<comment type="caution">
    <text evidence="11">The sequence shown here is derived from an EMBL/GenBank/DDBJ whole genome shotgun (WGS) entry which is preliminary data.</text>
</comment>
<feature type="domain" description="MotA/TolQ/ExbB proton channel" evidence="10">
    <location>
        <begin position="80"/>
        <end position="198"/>
    </location>
</feature>
<dbReference type="PANTHER" id="PTHR30625:SF15">
    <property type="entry name" value="BIOPOLYMER TRANSPORT PROTEIN EXBB"/>
    <property type="match status" value="1"/>
</dbReference>
<organism evidence="11">
    <name type="scientific">bioreactor metagenome</name>
    <dbReference type="NCBI Taxonomy" id="1076179"/>
    <lineage>
        <taxon>unclassified sequences</taxon>
        <taxon>metagenomes</taxon>
        <taxon>ecological metagenomes</taxon>
    </lineage>
</organism>
<evidence type="ECO:0000256" key="4">
    <source>
        <dbReference type="ARBA" id="ARBA00022475"/>
    </source>
</evidence>
<proteinExistence type="inferred from homology"/>
<dbReference type="Pfam" id="PF01618">
    <property type="entry name" value="MotA_ExbB"/>
    <property type="match status" value="1"/>
</dbReference>
<reference evidence="11" key="1">
    <citation type="submission" date="2019-08" db="EMBL/GenBank/DDBJ databases">
        <authorList>
            <person name="Kucharzyk K."/>
            <person name="Murdoch R.W."/>
            <person name="Higgins S."/>
            <person name="Loffler F."/>
        </authorList>
    </citation>
    <scope>NUCLEOTIDE SEQUENCE</scope>
</reference>
<keyword evidence="5 9" id="KW-0812">Transmembrane</keyword>
<feature type="transmembrane region" description="Helical" evidence="9">
    <location>
        <begin position="16"/>
        <end position="36"/>
    </location>
</feature>
<dbReference type="GO" id="GO:0005886">
    <property type="term" value="C:plasma membrane"/>
    <property type="evidence" value="ECO:0007669"/>
    <property type="project" value="UniProtKB-SubCell"/>
</dbReference>
<dbReference type="AlphaFoldDB" id="A0A644STP5"/>